<sequence>MKRFLPLLMLTGLLFGQSFISNIFQYKLQPLSLKKGDDVVIVQTGDRIKTVMNDGRIINGSYVGISLLKQKIKISVFRNHYVSYNDINSIQLGSKPKSVESMLNGALGMYGLSFILLDDDDTRLKRARANKSEGQIWMYPNSFIRWLFYVPIGAIVGLWYSEKYTIIYSELLKITDGEWKIITTSSPAK</sequence>
<name>A0A383DIR7_9ZZZZ</name>
<protein>
    <submittedName>
        <fullName evidence="1">Uncharacterized protein</fullName>
    </submittedName>
</protein>
<gene>
    <name evidence="1" type="ORF">METZ01_LOCUS497009</name>
</gene>
<proteinExistence type="predicted"/>
<evidence type="ECO:0000313" key="1">
    <source>
        <dbReference type="EMBL" id="SVE44155.1"/>
    </source>
</evidence>
<dbReference type="EMBL" id="UINC01217523">
    <property type="protein sequence ID" value="SVE44155.1"/>
    <property type="molecule type" value="Genomic_DNA"/>
</dbReference>
<organism evidence="1">
    <name type="scientific">marine metagenome</name>
    <dbReference type="NCBI Taxonomy" id="408172"/>
    <lineage>
        <taxon>unclassified sequences</taxon>
        <taxon>metagenomes</taxon>
        <taxon>ecological metagenomes</taxon>
    </lineage>
</organism>
<reference evidence="1" key="1">
    <citation type="submission" date="2018-05" db="EMBL/GenBank/DDBJ databases">
        <authorList>
            <person name="Lanie J.A."/>
            <person name="Ng W.-L."/>
            <person name="Kazmierczak K.M."/>
            <person name="Andrzejewski T.M."/>
            <person name="Davidsen T.M."/>
            <person name="Wayne K.J."/>
            <person name="Tettelin H."/>
            <person name="Glass J.I."/>
            <person name="Rusch D."/>
            <person name="Podicherti R."/>
            <person name="Tsui H.-C.T."/>
            <person name="Winkler M.E."/>
        </authorList>
    </citation>
    <scope>NUCLEOTIDE SEQUENCE</scope>
</reference>
<dbReference type="AlphaFoldDB" id="A0A383DIR7"/>
<accession>A0A383DIR7</accession>